<feature type="compositionally biased region" description="Acidic residues" evidence="10">
    <location>
        <begin position="51"/>
        <end position="62"/>
    </location>
</feature>
<protein>
    <recommendedName>
        <fullName evidence="9">rRNA biogenesis protein RRP36</fullName>
    </recommendedName>
</protein>
<dbReference type="Proteomes" id="UP001140094">
    <property type="component" value="Unassembled WGS sequence"/>
</dbReference>
<evidence type="ECO:0000256" key="4">
    <source>
        <dbReference type="ARBA" id="ARBA00022552"/>
    </source>
</evidence>
<dbReference type="GO" id="GO:0030686">
    <property type="term" value="C:90S preribosome"/>
    <property type="evidence" value="ECO:0007669"/>
    <property type="project" value="TreeGrafter"/>
</dbReference>
<evidence type="ECO:0000313" key="12">
    <source>
        <dbReference type="Proteomes" id="UP001140094"/>
    </source>
</evidence>
<organism evidence="11 12">
    <name type="scientific">Coemansia guatemalensis</name>
    <dbReference type="NCBI Taxonomy" id="2761395"/>
    <lineage>
        <taxon>Eukaryota</taxon>
        <taxon>Fungi</taxon>
        <taxon>Fungi incertae sedis</taxon>
        <taxon>Zoopagomycota</taxon>
        <taxon>Kickxellomycotina</taxon>
        <taxon>Kickxellomycetes</taxon>
        <taxon>Kickxellales</taxon>
        <taxon>Kickxellaceae</taxon>
        <taxon>Coemansia</taxon>
    </lineage>
</organism>
<feature type="region of interest" description="Disordered" evidence="10">
    <location>
        <begin position="222"/>
        <end position="286"/>
    </location>
</feature>
<evidence type="ECO:0000256" key="10">
    <source>
        <dbReference type="SAM" id="MobiDB-lite"/>
    </source>
</evidence>
<accession>A0A9W8LPN8</accession>
<feature type="compositionally biased region" description="Basic residues" evidence="10">
    <location>
        <begin position="101"/>
        <end position="113"/>
    </location>
</feature>
<feature type="compositionally biased region" description="Basic and acidic residues" evidence="10">
    <location>
        <begin position="155"/>
        <end position="169"/>
    </location>
</feature>
<feature type="compositionally biased region" description="Basic and acidic residues" evidence="10">
    <location>
        <begin position="222"/>
        <end position="231"/>
    </location>
</feature>
<name>A0A9W8LPN8_9FUNG</name>
<feature type="region of interest" description="Disordered" evidence="10">
    <location>
        <begin position="310"/>
        <end position="340"/>
    </location>
</feature>
<feature type="compositionally biased region" description="Acidic residues" evidence="10">
    <location>
        <begin position="129"/>
        <end position="141"/>
    </location>
</feature>
<evidence type="ECO:0000256" key="8">
    <source>
        <dbReference type="ARBA" id="ARBA00025053"/>
    </source>
</evidence>
<evidence type="ECO:0000256" key="3">
    <source>
        <dbReference type="ARBA" id="ARBA00022517"/>
    </source>
</evidence>
<keyword evidence="5" id="KW-0175">Coiled coil</keyword>
<evidence type="ECO:0000256" key="1">
    <source>
        <dbReference type="ARBA" id="ARBA00004604"/>
    </source>
</evidence>
<evidence type="ECO:0000256" key="5">
    <source>
        <dbReference type="ARBA" id="ARBA00023054"/>
    </source>
</evidence>
<feature type="compositionally biased region" description="Basic residues" evidence="10">
    <location>
        <begin position="319"/>
        <end position="340"/>
    </location>
</feature>
<comment type="function">
    <text evidence="8 9">Component of the 90S pre-ribosome involved in the maturation of rRNAs. Required for early cleavages of the pre-RNAs in the 40S ribosomal subunit maturation pathway.</text>
</comment>
<evidence type="ECO:0000256" key="6">
    <source>
        <dbReference type="ARBA" id="ARBA00023242"/>
    </source>
</evidence>
<dbReference type="OrthoDB" id="448446at2759"/>
<dbReference type="PANTHER" id="PTHR21738:SF0">
    <property type="entry name" value="RIBOSOMAL RNA PROCESSING PROTEIN 36 HOMOLOG"/>
    <property type="match status" value="1"/>
</dbReference>
<feature type="region of interest" description="Disordered" evidence="10">
    <location>
        <begin position="1"/>
        <end position="204"/>
    </location>
</feature>
<reference evidence="11" key="1">
    <citation type="submission" date="2022-07" db="EMBL/GenBank/DDBJ databases">
        <title>Phylogenomic reconstructions and comparative analyses of Kickxellomycotina fungi.</title>
        <authorList>
            <person name="Reynolds N.K."/>
            <person name="Stajich J.E."/>
            <person name="Barry K."/>
            <person name="Grigoriev I.V."/>
            <person name="Crous P."/>
            <person name="Smith M.E."/>
        </authorList>
    </citation>
    <scope>NUCLEOTIDE SEQUENCE</scope>
    <source>
        <strain evidence="11">NRRL 1565</strain>
    </source>
</reference>
<comment type="subunit">
    <text evidence="9">Associates with 90S and pre-40S pre-ribosomal particles.</text>
</comment>
<sequence>MTKASRKVEQYSSDEDSTDGSGDEFPIASDENDEQQQGEVSSADSVGSGDESVDSEDPADAEEERRKEIREQLANVPFHKLIQIKQQLGAEKFNKAIGKKDKTRTKVKVRQALRRQLNSNGGVKINEESPSDSDSESDESAPETISNKKSSGMRNVRDQGNDLHRDSKKMPSMMSSKRPVSRFRQVVDMPNPRSRDPRFDSLSGHLNEDLFEKSYEFLEKQQQEEMDELRKQAGKLKNKNPEEARRIQKALGSMQSQAAAKQQRKRMQELKRTHRKMETEAVKQGKNPYFLGRRDLKDLEVAQKFNKLKDSSKLDRFLEKRRKRNATKDHRRMPYQRRDE</sequence>
<feature type="compositionally biased region" description="Basic and acidic residues" evidence="10">
    <location>
        <begin position="266"/>
        <end position="283"/>
    </location>
</feature>
<keyword evidence="7 9" id="KW-0687">Ribonucleoprotein</keyword>
<feature type="compositionally biased region" description="Polar residues" evidence="10">
    <location>
        <begin position="144"/>
        <end position="153"/>
    </location>
</feature>
<dbReference type="AlphaFoldDB" id="A0A9W8LPN8"/>
<comment type="similarity">
    <text evidence="2 9">Belongs to the RRP36 family.</text>
</comment>
<evidence type="ECO:0000256" key="9">
    <source>
        <dbReference type="RuleBase" id="RU368027"/>
    </source>
</evidence>
<dbReference type="EMBL" id="JANBUO010001743">
    <property type="protein sequence ID" value="KAJ2797006.1"/>
    <property type="molecule type" value="Genomic_DNA"/>
</dbReference>
<dbReference type="PANTHER" id="PTHR21738">
    <property type="entry name" value="RIBOSOMAL RNA PROCESSING PROTEIN 36 HOMOLOG"/>
    <property type="match status" value="1"/>
</dbReference>
<keyword evidence="4 9" id="KW-0698">rRNA processing</keyword>
<feature type="compositionally biased region" description="Acidic residues" evidence="10">
    <location>
        <begin position="12"/>
        <end position="22"/>
    </location>
</feature>
<keyword evidence="3 9" id="KW-0690">Ribosome biogenesis</keyword>
<proteinExistence type="inferred from homology"/>
<dbReference type="InterPro" id="IPR009292">
    <property type="entry name" value="RRP36"/>
</dbReference>
<comment type="caution">
    <text evidence="11">The sequence shown here is derived from an EMBL/GenBank/DDBJ whole genome shotgun (WGS) entry which is preliminary data.</text>
</comment>
<evidence type="ECO:0000256" key="2">
    <source>
        <dbReference type="ARBA" id="ARBA00009418"/>
    </source>
</evidence>
<dbReference type="GO" id="GO:0000462">
    <property type="term" value="P:maturation of SSU-rRNA from tricistronic rRNA transcript (SSU-rRNA, 5.8S rRNA, LSU-rRNA)"/>
    <property type="evidence" value="ECO:0007669"/>
    <property type="project" value="TreeGrafter"/>
</dbReference>
<evidence type="ECO:0000313" key="11">
    <source>
        <dbReference type="EMBL" id="KAJ2797006.1"/>
    </source>
</evidence>
<comment type="subcellular location">
    <subcellularLocation>
        <location evidence="1 9">Nucleus</location>
        <location evidence="1 9">Nucleolus</location>
    </subcellularLocation>
</comment>
<keyword evidence="12" id="KW-1185">Reference proteome</keyword>
<dbReference type="Pfam" id="PF06102">
    <property type="entry name" value="RRP36"/>
    <property type="match status" value="1"/>
</dbReference>
<gene>
    <name evidence="11" type="primary">RRP36</name>
    <name evidence="11" type="ORF">H4R20_005345</name>
</gene>
<evidence type="ECO:0000256" key="7">
    <source>
        <dbReference type="ARBA" id="ARBA00023274"/>
    </source>
</evidence>
<feature type="compositionally biased region" description="Low complexity" evidence="10">
    <location>
        <begin position="38"/>
        <end position="50"/>
    </location>
</feature>
<dbReference type="GO" id="GO:0005730">
    <property type="term" value="C:nucleolus"/>
    <property type="evidence" value="ECO:0007669"/>
    <property type="project" value="UniProtKB-SubCell"/>
</dbReference>
<keyword evidence="6 9" id="KW-0539">Nucleus</keyword>